<dbReference type="STRING" id="205917.A0A4Y9ZBA5"/>
<feature type="region of interest" description="Disordered" evidence="2">
    <location>
        <begin position="445"/>
        <end position="499"/>
    </location>
</feature>
<feature type="region of interest" description="Disordered" evidence="2">
    <location>
        <begin position="263"/>
        <end position="308"/>
    </location>
</feature>
<dbReference type="Gene3D" id="3.30.420.40">
    <property type="match status" value="3"/>
</dbReference>
<dbReference type="OrthoDB" id="337660at2759"/>
<sequence>MSTVPATPRRPAHATHTTTPSTSRVQNAQAAQASPHYQTTRRHSLYGTEDRVVIDAGSTIWKVGFSGEGRPRDVFHVGRLWSLRRAAVLSDREEEDRLLEVMLQQHLRRVFHDSLLTDPKSRKVILVEHPLMPVYIKDMIARILFGNLQVPSISFASSHLLALLAVGRITGLVLDCGSLESTALPIFSARPLFPQMRTTPLAGSRLTAHLRALLLLFGTYLPPPSSLSQAANIPAATRSTRVPQEILTDGVLDEVKTRCCFVGTPMDASPEPEGEHDGMDVDPSSTTTSPPPPGSSTAPSESDFSRDTVPSQFTAASDFDAAPVLARAPAAHRTETHLQALATLYTRHSTATDLHLKVEPPAAQQTGTGRGTLVVPGWIRERGAEVLFEGGDVDEGSVAETVLDALLKVPVDLRKTLASSILVTGGTAMLPGFIPRLRAELIRAVGTSPPPPSSSSSSALHRSSSHPPSSPFPSSSPYPEASSSPARRPIPARSRGPRRVYDRYAPLRPLVPHLAVLNDPSPPPAAAGTGARNAGKAPAFTPATLAWVGGSLAGSLKTGGVEVARECWDEAHAEQQQSMQLLELQQQGAQTQALQQQDAEEAAARSVIPDWTRTPLPVGAPSARAGAGAGVGPGEGMGAGIGAGAAVGGTGGGQVAVGA</sequence>
<dbReference type="CDD" id="cd10207">
    <property type="entry name" value="ASKHA_NBD_Arp10"/>
    <property type="match status" value="1"/>
</dbReference>
<feature type="compositionally biased region" description="Low complexity" evidence="2">
    <location>
        <begin position="454"/>
        <end position="467"/>
    </location>
</feature>
<gene>
    <name evidence="3" type="ORF">EVG20_g1922</name>
</gene>
<feature type="region of interest" description="Disordered" evidence="2">
    <location>
        <begin position="1"/>
        <end position="42"/>
    </location>
</feature>
<protein>
    <recommendedName>
        <fullName evidence="5">Actin-like ATPase domain-containing protein</fullName>
    </recommendedName>
</protein>
<evidence type="ECO:0008006" key="5">
    <source>
        <dbReference type="Google" id="ProtNLM"/>
    </source>
</evidence>
<dbReference type="SUPFAM" id="SSF53067">
    <property type="entry name" value="Actin-like ATPase domain"/>
    <property type="match status" value="2"/>
</dbReference>
<dbReference type="InterPro" id="IPR004000">
    <property type="entry name" value="Actin"/>
</dbReference>
<feature type="region of interest" description="Disordered" evidence="2">
    <location>
        <begin position="515"/>
        <end position="534"/>
    </location>
</feature>
<proteinExistence type="inferred from homology"/>
<dbReference type="PANTHER" id="PTHR11937">
    <property type="entry name" value="ACTIN"/>
    <property type="match status" value="1"/>
</dbReference>
<comment type="similarity">
    <text evidence="1">Belongs to the actin family.</text>
</comment>
<dbReference type="Proteomes" id="UP000298327">
    <property type="component" value="Unassembled WGS sequence"/>
</dbReference>
<feature type="compositionally biased region" description="Polar residues" evidence="2">
    <location>
        <begin position="26"/>
        <end position="38"/>
    </location>
</feature>
<evidence type="ECO:0000256" key="2">
    <source>
        <dbReference type="SAM" id="MobiDB-lite"/>
    </source>
</evidence>
<evidence type="ECO:0000256" key="1">
    <source>
        <dbReference type="RuleBase" id="RU000487"/>
    </source>
</evidence>
<dbReference type="Gene3D" id="3.90.640.10">
    <property type="entry name" value="Actin, Chain A, domain 4"/>
    <property type="match status" value="2"/>
</dbReference>
<dbReference type="EMBL" id="SEOQ01000067">
    <property type="protein sequence ID" value="TFY71081.1"/>
    <property type="molecule type" value="Genomic_DNA"/>
</dbReference>
<evidence type="ECO:0000313" key="3">
    <source>
        <dbReference type="EMBL" id="TFY71081.1"/>
    </source>
</evidence>
<dbReference type="Pfam" id="PF00022">
    <property type="entry name" value="Actin"/>
    <property type="match status" value="1"/>
</dbReference>
<feature type="compositionally biased region" description="Low complexity" evidence="2">
    <location>
        <begin position="477"/>
        <end position="494"/>
    </location>
</feature>
<feature type="compositionally biased region" description="Low complexity" evidence="2">
    <location>
        <begin position="1"/>
        <end position="25"/>
    </location>
</feature>
<comment type="caution">
    <text evidence="3">The sequence shown here is derived from an EMBL/GenBank/DDBJ whole genome shotgun (WGS) entry which is preliminary data.</text>
</comment>
<dbReference type="AlphaFoldDB" id="A0A4Y9ZBA5"/>
<evidence type="ECO:0000313" key="4">
    <source>
        <dbReference type="Proteomes" id="UP000298327"/>
    </source>
</evidence>
<organism evidence="3 4">
    <name type="scientific">Dentipellis fragilis</name>
    <dbReference type="NCBI Taxonomy" id="205917"/>
    <lineage>
        <taxon>Eukaryota</taxon>
        <taxon>Fungi</taxon>
        <taxon>Dikarya</taxon>
        <taxon>Basidiomycota</taxon>
        <taxon>Agaricomycotina</taxon>
        <taxon>Agaricomycetes</taxon>
        <taxon>Russulales</taxon>
        <taxon>Hericiaceae</taxon>
        <taxon>Dentipellis</taxon>
    </lineage>
</organism>
<name>A0A4Y9ZBA5_9AGAM</name>
<accession>A0A4Y9ZBA5</accession>
<dbReference type="InterPro" id="IPR043129">
    <property type="entry name" value="ATPase_NBD"/>
</dbReference>
<dbReference type="SMART" id="SM00268">
    <property type="entry name" value="ACTIN"/>
    <property type="match status" value="1"/>
</dbReference>
<reference evidence="3 4" key="1">
    <citation type="submission" date="2019-02" db="EMBL/GenBank/DDBJ databases">
        <title>Genome sequencing of the rare red list fungi Dentipellis fragilis.</title>
        <authorList>
            <person name="Buettner E."/>
            <person name="Kellner H."/>
        </authorList>
    </citation>
    <scope>NUCLEOTIDE SEQUENCE [LARGE SCALE GENOMIC DNA]</scope>
    <source>
        <strain evidence="3 4">DSM 105465</strain>
    </source>
</reference>
<keyword evidence="4" id="KW-1185">Reference proteome</keyword>